<dbReference type="EMBL" id="ACBW01000065">
    <property type="protein sequence ID" value="EEF75372.1"/>
    <property type="molecule type" value="Genomic_DNA"/>
</dbReference>
<keyword evidence="3" id="KW-1185">Reference proteome</keyword>
<protein>
    <submittedName>
        <fullName evidence="2">Uncharacterized protein</fullName>
    </submittedName>
</protein>
<dbReference type="AlphaFoldDB" id="S0F6S6"/>
<evidence type="ECO:0000313" key="3">
    <source>
        <dbReference type="Proteomes" id="UP000014073"/>
    </source>
</evidence>
<sequence>MSMAAESEETDSENWLFEAKLKECKDSIPNLTSRRQFNDRRKSVSNLQEKIRSHMANKI</sequence>
<name>S0F6S6_9BACT</name>
<comment type="caution">
    <text evidence="2">The sequence shown here is derived from an EMBL/GenBank/DDBJ whole genome shotgun (WGS) entry which is preliminary data.</text>
</comment>
<reference evidence="2 3" key="1">
    <citation type="submission" date="2008-12" db="EMBL/GenBank/DDBJ databases">
        <authorList>
            <person name="Fulton L."/>
            <person name="Clifton S."/>
            <person name="Fulton B."/>
            <person name="Xu J."/>
            <person name="Minx P."/>
            <person name="Pepin K.H."/>
            <person name="Johnson M."/>
            <person name="Bhonagiri V."/>
            <person name="Nash W.E."/>
            <person name="Mardis E.R."/>
            <person name="Wilson R.K."/>
        </authorList>
    </citation>
    <scope>NUCLEOTIDE SEQUENCE [LARGE SCALE GENOMIC DNA]</scope>
    <source>
        <strain evidence="2 3">DSM 18228</strain>
    </source>
</reference>
<dbReference type="HOGENOM" id="CLU_2950493_0_0_10"/>
<accession>S0F6S6</accession>
<dbReference type="Proteomes" id="UP000014073">
    <property type="component" value="Unassembled WGS sequence"/>
</dbReference>
<organism evidence="2 3">
    <name type="scientific">Phocaeicola coprophilus DSM 18228 = JCM 13818</name>
    <dbReference type="NCBI Taxonomy" id="547042"/>
    <lineage>
        <taxon>Bacteria</taxon>
        <taxon>Pseudomonadati</taxon>
        <taxon>Bacteroidota</taxon>
        <taxon>Bacteroidia</taxon>
        <taxon>Bacteroidales</taxon>
        <taxon>Bacteroidaceae</taxon>
        <taxon>Phocaeicola</taxon>
    </lineage>
</organism>
<feature type="region of interest" description="Disordered" evidence="1">
    <location>
        <begin position="39"/>
        <end position="59"/>
    </location>
</feature>
<gene>
    <name evidence="2" type="ORF">BACCOPRO_00860</name>
</gene>
<evidence type="ECO:0000313" key="2">
    <source>
        <dbReference type="EMBL" id="EEF75372.1"/>
    </source>
</evidence>
<evidence type="ECO:0000256" key="1">
    <source>
        <dbReference type="SAM" id="MobiDB-lite"/>
    </source>
</evidence>
<proteinExistence type="predicted"/>